<proteinExistence type="predicted"/>
<dbReference type="EMBL" id="FRCA01000002">
    <property type="protein sequence ID" value="SHL69575.1"/>
    <property type="molecule type" value="Genomic_DNA"/>
</dbReference>
<name>A0A1M7CQR3_9GAMM</name>
<feature type="domain" description="DUF1468" evidence="2">
    <location>
        <begin position="16"/>
        <end position="156"/>
    </location>
</feature>
<gene>
    <name evidence="3" type="ORF">HCU01_40140</name>
    <name evidence="4" type="ORF">SAMN05660971_01198</name>
</gene>
<organism evidence="4 5">
    <name type="scientific">Halomonas cupida</name>
    <dbReference type="NCBI Taxonomy" id="44933"/>
    <lineage>
        <taxon>Bacteria</taxon>
        <taxon>Pseudomonadati</taxon>
        <taxon>Pseudomonadota</taxon>
        <taxon>Gammaproteobacteria</taxon>
        <taxon>Oceanospirillales</taxon>
        <taxon>Halomonadaceae</taxon>
        <taxon>Halomonas</taxon>
    </lineage>
</organism>
<evidence type="ECO:0000313" key="5">
    <source>
        <dbReference type="Proteomes" id="UP000184123"/>
    </source>
</evidence>
<evidence type="ECO:0000313" key="4">
    <source>
        <dbReference type="EMBL" id="SHL69575.1"/>
    </source>
</evidence>
<evidence type="ECO:0000256" key="1">
    <source>
        <dbReference type="SAM" id="Phobius"/>
    </source>
</evidence>
<feature type="transmembrane region" description="Helical" evidence="1">
    <location>
        <begin position="129"/>
        <end position="151"/>
    </location>
</feature>
<dbReference type="STRING" id="44933.SAMN05660971_01198"/>
<evidence type="ECO:0000313" key="3">
    <source>
        <dbReference type="EMBL" id="GEN26065.1"/>
    </source>
</evidence>
<feature type="transmembrane region" description="Helical" evidence="1">
    <location>
        <begin position="12"/>
        <end position="30"/>
    </location>
</feature>
<reference evidence="3 6" key="2">
    <citation type="submission" date="2019-07" db="EMBL/GenBank/DDBJ databases">
        <title>Whole genome shotgun sequence of Halomonas cupida NBRC 102219.</title>
        <authorList>
            <person name="Hosoyama A."/>
            <person name="Uohara A."/>
            <person name="Ohji S."/>
            <person name="Ichikawa N."/>
        </authorList>
    </citation>
    <scope>NUCLEOTIDE SEQUENCE [LARGE SCALE GENOMIC DNA]</scope>
    <source>
        <strain evidence="3 6">NBRC 102219</strain>
    </source>
</reference>
<sequence>MASENRKEQFPLGNVLFALALAAAFGYYAHDVHADARGVTDWLLIVPAAGIGITALLINAGTKVTDWYRRRHMPAHDASNSTSGASPMPAVLFMGLLTLYVALIPTIGFDLGSFVFISLALYLQGEKRWWAILGFSLAVSALVVMVFIELLNVRLPTLLI</sequence>
<dbReference type="Proteomes" id="UP000184123">
    <property type="component" value="Unassembled WGS sequence"/>
</dbReference>
<accession>A0A1M7CQR3</accession>
<evidence type="ECO:0000313" key="6">
    <source>
        <dbReference type="Proteomes" id="UP000321726"/>
    </source>
</evidence>
<keyword evidence="6" id="KW-1185">Reference proteome</keyword>
<evidence type="ECO:0000259" key="2">
    <source>
        <dbReference type="Pfam" id="PF07331"/>
    </source>
</evidence>
<dbReference type="RefSeq" id="WP_159438859.1">
    <property type="nucleotide sequence ID" value="NZ_BJXU01000187.1"/>
</dbReference>
<feature type="transmembrane region" description="Helical" evidence="1">
    <location>
        <begin position="42"/>
        <end position="61"/>
    </location>
</feature>
<dbReference type="EMBL" id="BJXU01000187">
    <property type="protein sequence ID" value="GEN26065.1"/>
    <property type="molecule type" value="Genomic_DNA"/>
</dbReference>
<dbReference type="OrthoDB" id="6167860at2"/>
<dbReference type="AlphaFoldDB" id="A0A1M7CQR3"/>
<reference evidence="4 5" key="1">
    <citation type="submission" date="2016-11" db="EMBL/GenBank/DDBJ databases">
        <authorList>
            <person name="Jaros S."/>
            <person name="Januszkiewicz K."/>
            <person name="Wedrychowicz H."/>
        </authorList>
    </citation>
    <scope>NUCLEOTIDE SEQUENCE [LARGE SCALE GENOMIC DNA]</scope>
    <source>
        <strain evidence="4 5">DSM 4740</strain>
    </source>
</reference>
<feature type="transmembrane region" description="Helical" evidence="1">
    <location>
        <begin position="90"/>
        <end position="123"/>
    </location>
</feature>
<protein>
    <submittedName>
        <fullName evidence="4">Putative tricarboxylic transport membrane protein</fullName>
    </submittedName>
</protein>
<dbReference type="Pfam" id="PF07331">
    <property type="entry name" value="TctB"/>
    <property type="match status" value="1"/>
</dbReference>
<dbReference type="Proteomes" id="UP000321726">
    <property type="component" value="Unassembled WGS sequence"/>
</dbReference>
<dbReference type="InterPro" id="IPR009936">
    <property type="entry name" value="DUF1468"/>
</dbReference>
<keyword evidence="1" id="KW-0472">Membrane</keyword>
<keyword evidence="1" id="KW-1133">Transmembrane helix</keyword>
<keyword evidence="1" id="KW-0812">Transmembrane</keyword>